<gene>
    <name evidence="1" type="ORF">SAMN04487974_101425</name>
</gene>
<reference evidence="1 2" key="1">
    <citation type="submission" date="2016-10" db="EMBL/GenBank/DDBJ databases">
        <authorList>
            <person name="de Groot N.N."/>
        </authorList>
    </citation>
    <scope>NUCLEOTIDE SEQUENCE [LARGE SCALE GENOMIC DNA]</scope>
    <source>
        <strain evidence="1 2">CGMCC 1.10267</strain>
    </source>
</reference>
<keyword evidence="2" id="KW-1185">Reference proteome</keyword>
<organism evidence="1 2">
    <name type="scientific">Pelagibacterium luteolum</name>
    <dbReference type="NCBI Taxonomy" id="440168"/>
    <lineage>
        <taxon>Bacteria</taxon>
        <taxon>Pseudomonadati</taxon>
        <taxon>Pseudomonadota</taxon>
        <taxon>Alphaproteobacteria</taxon>
        <taxon>Hyphomicrobiales</taxon>
        <taxon>Devosiaceae</taxon>
        <taxon>Pelagibacterium</taxon>
    </lineage>
</organism>
<dbReference type="Proteomes" id="UP000199495">
    <property type="component" value="Unassembled WGS sequence"/>
</dbReference>
<protein>
    <submittedName>
        <fullName evidence="1">Uncharacterized protein</fullName>
    </submittedName>
</protein>
<sequence>MDSFDPLPQAPLAMPKQQIENKVTLRIVLSRFFALFVRDTSSVRREL</sequence>
<accession>A0A1G7SCJ0</accession>
<dbReference type="RefSeq" id="WP_176762466.1">
    <property type="nucleotide sequence ID" value="NZ_FNCS01000001.1"/>
</dbReference>
<dbReference type="EMBL" id="FNCS01000001">
    <property type="protein sequence ID" value="SDG20634.1"/>
    <property type="molecule type" value="Genomic_DNA"/>
</dbReference>
<evidence type="ECO:0000313" key="2">
    <source>
        <dbReference type="Proteomes" id="UP000199495"/>
    </source>
</evidence>
<proteinExistence type="predicted"/>
<dbReference type="AlphaFoldDB" id="A0A1G7SCJ0"/>
<evidence type="ECO:0000313" key="1">
    <source>
        <dbReference type="EMBL" id="SDG20634.1"/>
    </source>
</evidence>
<name>A0A1G7SCJ0_9HYPH</name>
<dbReference type="STRING" id="440168.SAMN04487974_101425"/>